<reference evidence="3 4" key="1">
    <citation type="submission" date="2016-10" db="EMBL/GenBank/DDBJ databases">
        <title>Comparative genome analysis of multiple Pseudomonas spp. focuses on biocontrol and plant growth promoting traits.</title>
        <authorList>
            <person name="Tao X.-Y."/>
            <person name="Taylor C.G."/>
        </authorList>
    </citation>
    <scope>NUCLEOTIDE SEQUENCE [LARGE SCALE GENOMIC DNA]</scope>
    <source>
        <strain evidence="3 4">38D7</strain>
    </source>
</reference>
<dbReference type="PANTHER" id="PTHR22911:SF76">
    <property type="entry name" value="EAMA DOMAIN-CONTAINING PROTEIN"/>
    <property type="match status" value="1"/>
</dbReference>
<proteinExistence type="predicted"/>
<dbReference type="RefSeq" id="WP_123436141.1">
    <property type="nucleotide sequence ID" value="NZ_MOBK01000014.1"/>
</dbReference>
<sequence length="307" mass="32054">MKHATLPVRSARSATAVGVVAIFLWSCLALLTTLTQGIPPFQLMALGFGVAFAASVVILGRRGIAGFSSWRQPWAVWATGFSGIFVYHALYFFALKAAPAAEASLINYLWPLLLVLLSAFSAGEKLHKRQMLGALLGLAGTAFIMQQHAPVAGAAMPVAGYLAAFGCALIWAVYSVFNRRFSDVPSNTIGGVCGLVAIGGLICHLLFETTVWPDAGQWAAIICLGLGPVGLAFLAWDHATKHGSLATLGALSYLAPLISTLLLITVGDSQAGPILIVPALLIIGGAVIATTRPSEKAVATRSITSNE</sequence>
<feature type="transmembrane region" description="Helical" evidence="1">
    <location>
        <begin position="272"/>
        <end position="291"/>
    </location>
</feature>
<feature type="transmembrane region" description="Helical" evidence="1">
    <location>
        <begin position="74"/>
        <end position="93"/>
    </location>
</feature>
<dbReference type="Pfam" id="PF00892">
    <property type="entry name" value="EamA"/>
    <property type="match status" value="2"/>
</dbReference>
<accession>A0A423HS56</accession>
<comment type="caution">
    <text evidence="3">The sequence shown here is derived from an EMBL/GenBank/DDBJ whole genome shotgun (WGS) entry which is preliminary data.</text>
</comment>
<dbReference type="InterPro" id="IPR037185">
    <property type="entry name" value="EmrE-like"/>
</dbReference>
<evidence type="ECO:0000256" key="1">
    <source>
        <dbReference type="SAM" id="Phobius"/>
    </source>
</evidence>
<feature type="transmembrane region" description="Helical" evidence="1">
    <location>
        <begin position="12"/>
        <end position="31"/>
    </location>
</feature>
<feature type="transmembrane region" description="Helical" evidence="1">
    <location>
        <begin position="219"/>
        <end position="236"/>
    </location>
</feature>
<evidence type="ECO:0000259" key="2">
    <source>
        <dbReference type="Pfam" id="PF00892"/>
    </source>
</evidence>
<dbReference type="InterPro" id="IPR000620">
    <property type="entry name" value="EamA_dom"/>
</dbReference>
<keyword evidence="1" id="KW-0812">Transmembrane</keyword>
<dbReference type="SUPFAM" id="SSF103481">
    <property type="entry name" value="Multidrug resistance efflux transporter EmrE"/>
    <property type="match status" value="2"/>
</dbReference>
<feature type="transmembrane region" description="Helical" evidence="1">
    <location>
        <begin position="248"/>
        <end position="266"/>
    </location>
</feature>
<feature type="transmembrane region" description="Helical" evidence="1">
    <location>
        <begin position="189"/>
        <end position="207"/>
    </location>
</feature>
<organism evidence="3 4">
    <name type="scientific">Pseudomonas brassicacearum</name>
    <dbReference type="NCBI Taxonomy" id="930166"/>
    <lineage>
        <taxon>Bacteria</taxon>
        <taxon>Pseudomonadati</taxon>
        <taxon>Pseudomonadota</taxon>
        <taxon>Gammaproteobacteria</taxon>
        <taxon>Pseudomonadales</taxon>
        <taxon>Pseudomonadaceae</taxon>
        <taxon>Pseudomonas</taxon>
    </lineage>
</organism>
<dbReference type="AlphaFoldDB" id="A0A423HS56"/>
<gene>
    <name evidence="3" type="ORF">BK660_27105</name>
</gene>
<dbReference type="Proteomes" id="UP000285636">
    <property type="component" value="Unassembled WGS sequence"/>
</dbReference>
<feature type="transmembrane region" description="Helical" evidence="1">
    <location>
        <begin position="158"/>
        <end position="177"/>
    </location>
</feature>
<feature type="domain" description="EamA" evidence="2">
    <location>
        <begin position="159"/>
        <end position="290"/>
    </location>
</feature>
<dbReference type="EMBL" id="MOBK01000014">
    <property type="protein sequence ID" value="RON16012.1"/>
    <property type="molecule type" value="Genomic_DNA"/>
</dbReference>
<name>A0A423HS56_9PSED</name>
<keyword evidence="1" id="KW-1133">Transmembrane helix</keyword>
<dbReference type="PANTHER" id="PTHR22911">
    <property type="entry name" value="ACYL-MALONYL CONDENSING ENZYME-RELATED"/>
    <property type="match status" value="1"/>
</dbReference>
<feature type="domain" description="EamA" evidence="2">
    <location>
        <begin position="17"/>
        <end position="145"/>
    </location>
</feature>
<keyword evidence="1" id="KW-0472">Membrane</keyword>
<evidence type="ECO:0000313" key="4">
    <source>
        <dbReference type="Proteomes" id="UP000285636"/>
    </source>
</evidence>
<protein>
    <submittedName>
        <fullName evidence="3">EamA family transporter</fullName>
    </submittedName>
</protein>
<dbReference type="GO" id="GO:0016020">
    <property type="term" value="C:membrane"/>
    <property type="evidence" value="ECO:0007669"/>
    <property type="project" value="InterPro"/>
</dbReference>
<feature type="transmembrane region" description="Helical" evidence="1">
    <location>
        <begin position="43"/>
        <end position="62"/>
    </location>
</feature>
<evidence type="ECO:0000313" key="3">
    <source>
        <dbReference type="EMBL" id="RON16012.1"/>
    </source>
</evidence>
<feature type="transmembrane region" description="Helical" evidence="1">
    <location>
        <begin position="130"/>
        <end position="146"/>
    </location>
</feature>
<feature type="transmembrane region" description="Helical" evidence="1">
    <location>
        <begin position="105"/>
        <end position="123"/>
    </location>
</feature>